<feature type="domain" description="Big-1" evidence="6">
    <location>
        <begin position="690"/>
        <end position="779"/>
    </location>
</feature>
<evidence type="ECO:0000313" key="7">
    <source>
        <dbReference type="EMBL" id="ACA68790.1"/>
    </source>
</evidence>
<dbReference type="PRINTS" id="PR01369">
    <property type="entry name" value="INTIMIN"/>
</dbReference>
<dbReference type="Pfam" id="PF21764">
    <property type="entry name" value="Invasin_D4"/>
    <property type="match status" value="1"/>
</dbReference>
<evidence type="ECO:0000256" key="3">
    <source>
        <dbReference type="ARBA" id="ARBA00057597"/>
    </source>
</evidence>
<accession>A0A0H3B506</accession>
<dbReference type="Pfam" id="PF02369">
    <property type="entry name" value="Big_1"/>
    <property type="match status" value="3"/>
</dbReference>
<dbReference type="InterPro" id="IPR024519">
    <property type="entry name" value="IAT_beta"/>
</dbReference>
<dbReference type="PANTHER" id="PTHR39576">
    <property type="entry name" value="ATTACHING AND EFFACING PROTEIN HOMOLOG-RELATED-RELATED"/>
    <property type="match status" value="1"/>
</dbReference>
<dbReference type="Pfam" id="PF11924">
    <property type="entry name" value="IAT_beta"/>
    <property type="match status" value="1"/>
</dbReference>
<dbReference type="InterPro" id="IPR051715">
    <property type="entry name" value="Intimin-Invasin_domain"/>
</dbReference>
<name>A0A0H3B506_YERPY</name>
<protein>
    <recommendedName>
        <fullName evidence="4">Invasin</fullName>
    </recommendedName>
</protein>
<dbReference type="GO" id="GO:0009279">
    <property type="term" value="C:cell outer membrane"/>
    <property type="evidence" value="ECO:0007669"/>
    <property type="project" value="TreeGrafter"/>
</dbReference>
<keyword evidence="5" id="KW-0812">Transmembrane</keyword>
<dbReference type="KEGG" id="ypy:YPK_2513"/>
<dbReference type="InterPro" id="IPR038177">
    <property type="entry name" value="IAT_beta_sf"/>
</dbReference>
<evidence type="ECO:0000256" key="1">
    <source>
        <dbReference type="ARBA" id="ARBA00010116"/>
    </source>
</evidence>
<keyword evidence="2" id="KW-0677">Repeat</keyword>
<dbReference type="InterPro" id="IPR003535">
    <property type="entry name" value="Intimin/invasin_bac"/>
</dbReference>
<dbReference type="GO" id="GO:0007155">
    <property type="term" value="P:cell adhesion"/>
    <property type="evidence" value="ECO:0007669"/>
    <property type="project" value="InterPro"/>
</dbReference>
<dbReference type="PANTHER" id="PTHR39576:SF2">
    <property type="entry name" value="ATTACHING AND EFFACING PROTEIN HOMOLOG-RELATED"/>
    <property type="match status" value="1"/>
</dbReference>
<evidence type="ECO:0000259" key="6">
    <source>
        <dbReference type="PROSITE" id="PS51127"/>
    </source>
</evidence>
<dbReference type="InterPro" id="IPR008964">
    <property type="entry name" value="Invasin/intimin_cell_adhesion"/>
</dbReference>
<organism evidence="7">
    <name type="scientific">Yersinia pseudotuberculosis serotype O:3 (strain YPIII)</name>
    <dbReference type="NCBI Taxonomy" id="502800"/>
    <lineage>
        <taxon>Bacteria</taxon>
        <taxon>Pseudomonadati</taxon>
        <taxon>Pseudomonadota</taxon>
        <taxon>Gammaproteobacteria</taxon>
        <taxon>Enterobacterales</taxon>
        <taxon>Yersiniaceae</taxon>
        <taxon>Yersinia</taxon>
    </lineage>
</organism>
<dbReference type="EMBL" id="CP000950">
    <property type="protein sequence ID" value="ACA68790.1"/>
    <property type="molecule type" value="Genomic_DNA"/>
</dbReference>
<dbReference type="PROSITE" id="PS51127">
    <property type="entry name" value="BIG1"/>
    <property type="match status" value="3"/>
</dbReference>
<dbReference type="InterPro" id="IPR003344">
    <property type="entry name" value="Big_1_dom"/>
</dbReference>
<dbReference type="FunFam" id="2.40.160.160:FF:000001">
    <property type="entry name" value="Intimin-like inverse autotransporter SinH"/>
    <property type="match status" value="1"/>
</dbReference>
<gene>
    <name evidence="7" type="ordered locus">YPK_2513</name>
</gene>
<dbReference type="PATRIC" id="fig|502800.11.peg.3207"/>
<evidence type="ECO:0000256" key="5">
    <source>
        <dbReference type="SAM" id="Phobius"/>
    </source>
</evidence>
<keyword evidence="5" id="KW-0472">Membrane</keyword>
<feature type="domain" description="Big-1" evidence="6">
    <location>
        <begin position="588"/>
        <end position="677"/>
    </location>
</feature>
<dbReference type="SMART" id="SM00634">
    <property type="entry name" value="BID_1"/>
    <property type="match status" value="3"/>
</dbReference>
<dbReference type="RefSeq" id="WP_012304240.1">
    <property type="nucleotide sequence ID" value="NZ_CP009792.1"/>
</dbReference>
<sequence precursor="true">MSLYRISSLHQAKQLNKNKQLNKTRISKSVVWANIVIQAIFPLSIAFTPAVMAAETVGASDEKPRSASQAEQSTANAATRLASILTNDDSAKQASSIARGTAANAGNEALQKWFNQFGSAKVQLNLDEKLSLKGSQLDVLLPLTDSPDLLTFTQLGGRYIDDRVTLNVGLGQRHFFAQQMLGYNLFVDHDASYSHTRIGVGAEYGRDFINLAANGYFGVSGWKNSPDLDKYDEKVANGFDLRSEAYLPTLPQLGGKLIYEQYFGDEVGLFGVDNRQKNPLAVTLGVNYTPIPLFTVGVDHKMGRAGMNDTRFNLGFNYAFGTPLAHQLDSDAVAIKRSLMGSRYNLVDRNNQIVMKYRKQNRVTLELPARVSGAARQTMPLVANATAQQGIDRIEWEASALTLAGGKITGSGNNWQITLPSYLSGGEGNNTYRISAIAYDTLGNASPVAYSDLVVDSHGVNTNASGLTAAPEILPANASASSVIEFNIKDNANQPITGIADELAFSLELVELPEELAKAKARSVPLKTVSHTLTKITESAPGIYQATLTSGSKPQLINITAQINGVPLADVQTKVTLIADENTATLQTSSLQIITNGSLADDTDANQIRAVVVDAYGNKLSGVQVNFTVGNNAKITETTLSDKQGGVTAAITSTKAGTYTVTAELNGVTQQIDVNFIPDAGTATLDDSDEYKLQWVTNGQVADGESTNSVQLTVVDKFGNTVPGVDVAFTTDIGAIISEVTPTDANGVATAKIISSQAKSHTVKATLNRKEQTVEVNFIADTATAEITANNFTVEVDGQVAGSGTNQVQALVVDKKGNPVANMTVNFTATNGVVAETTSAKTDENGKVTTNLSMTNVGGTISTVTATMINSANVTSTQDKPVIFYPDFTKATLNTPANTYSGFNINSGFPTTGFKNTHFQLSPHGITGANSDYDWVSSHPNVSVSNTGAITLQDNPGGKVTITATWKHDSSKVFTYDFTLNYWVGLYSSTNLSWAQANASCINAGMRLPTNSEVSAGQDVRGVGSLFGEWGNLNAYPSFPTAQIIWTSVDTNDFHIDTGLTHSASNVTLAYMCIK</sequence>
<dbReference type="InterPro" id="IPR048658">
    <property type="entry name" value="Invasin_D4"/>
</dbReference>
<evidence type="ECO:0000256" key="4">
    <source>
        <dbReference type="ARBA" id="ARBA00074571"/>
    </source>
</evidence>
<reference evidence="7" key="1">
    <citation type="submission" date="2008-02" db="EMBL/GenBank/DDBJ databases">
        <title>Complete sequence of Yersinia pseudotuberculosis YPIII.</title>
        <authorList>
            <consortium name="US DOE Joint Genome Institute"/>
            <person name="Challacombe J.F."/>
            <person name="Bruce D."/>
            <person name="Detter J.C."/>
            <person name="Green L."/>
            <person name="Land M."/>
            <person name="Munk C."/>
            <person name="Lindler L.E."/>
            <person name="Nikolich M.P."/>
            <person name="Brettin T."/>
        </authorList>
    </citation>
    <scope>NUCLEOTIDE SEQUENCE</scope>
    <source>
        <strain evidence="7">YPIII</strain>
    </source>
</reference>
<dbReference type="InterPro" id="IPR015217">
    <property type="entry name" value="Invasin_dom_3"/>
</dbReference>
<dbReference type="Gene3D" id="2.60.40.1080">
    <property type="match status" value="1"/>
</dbReference>
<dbReference type="Gene3D" id="2.60.40.10">
    <property type="entry name" value="Immunoglobulins"/>
    <property type="match status" value="4"/>
</dbReference>
<dbReference type="SUPFAM" id="SSF49373">
    <property type="entry name" value="Invasin/intimin cell-adhesion fragments"/>
    <property type="match status" value="5"/>
</dbReference>
<feature type="domain" description="Big-1" evidence="6">
    <location>
        <begin position="784"/>
        <end position="885"/>
    </location>
</feature>
<proteinExistence type="inferred from homology"/>
<dbReference type="AlphaFoldDB" id="A0A0H3B506"/>
<feature type="transmembrane region" description="Helical" evidence="5">
    <location>
        <begin position="30"/>
        <end position="54"/>
    </location>
</feature>
<comment type="function">
    <text evidence="3">Invasin is a protein that allows enteric bacteria to penetrate cultured mammalian cells. The entry of invasin in the cell is mediated by binding several beta-1 chain integrins.</text>
</comment>
<keyword evidence="5" id="KW-1133">Transmembrane helix</keyword>
<comment type="similarity">
    <text evidence="1">Belongs to the intimin/invasin family.</text>
</comment>
<dbReference type="FunFam" id="2.60.40.10:FF:000182">
    <property type="entry name" value="Gamma intimin"/>
    <property type="match status" value="1"/>
</dbReference>
<dbReference type="Gene3D" id="2.40.160.160">
    <property type="entry name" value="Inverse autotransporter, beta-domain"/>
    <property type="match status" value="1"/>
</dbReference>
<evidence type="ECO:0000256" key="2">
    <source>
        <dbReference type="ARBA" id="ARBA00022737"/>
    </source>
</evidence>
<dbReference type="InterPro" id="IPR013783">
    <property type="entry name" value="Ig-like_fold"/>
</dbReference>
<dbReference type="Pfam" id="PF09134">
    <property type="entry name" value="Invasin_D3"/>
    <property type="match status" value="1"/>
</dbReference>